<sequence>MSIVARNMHPDQIVELLRRAVRERVILPGQSLNQDELAQKFGVSRIPLREALRTLVGEGLVVMRPGVGAVITELRGKEIEELFELRLQLEPPLTVAAVDRMSASDFAELNTLLIKMSELASDDLDGWASQHYLFHRRLFELAGKRHALRLVTQVQNLVEPYSRVHVSLVGAAEHSKSEHATLLEAIRVGDKEQAESITRNSILDGLARLRSAQEASEDTDDPLALLLVDRSR</sequence>
<dbReference type="Pfam" id="PF00392">
    <property type="entry name" value="GntR"/>
    <property type="match status" value="1"/>
</dbReference>
<organism evidence="5 6">
    <name type="scientific">Ferrithrix thermotolerans DSM 19514</name>
    <dbReference type="NCBI Taxonomy" id="1121881"/>
    <lineage>
        <taxon>Bacteria</taxon>
        <taxon>Bacillati</taxon>
        <taxon>Actinomycetota</taxon>
        <taxon>Acidimicrobiia</taxon>
        <taxon>Acidimicrobiales</taxon>
        <taxon>Acidimicrobiaceae</taxon>
        <taxon>Ferrithrix</taxon>
    </lineage>
</organism>
<dbReference type="PANTHER" id="PTHR43537">
    <property type="entry name" value="TRANSCRIPTIONAL REGULATOR, GNTR FAMILY"/>
    <property type="match status" value="1"/>
</dbReference>
<dbReference type="Pfam" id="PF07729">
    <property type="entry name" value="FCD"/>
    <property type="match status" value="1"/>
</dbReference>
<dbReference type="Gene3D" id="1.20.120.530">
    <property type="entry name" value="GntR ligand-binding domain-like"/>
    <property type="match status" value="1"/>
</dbReference>
<keyword evidence="2 5" id="KW-0238">DNA-binding</keyword>
<dbReference type="InterPro" id="IPR036388">
    <property type="entry name" value="WH-like_DNA-bd_sf"/>
</dbReference>
<dbReference type="PROSITE" id="PS50949">
    <property type="entry name" value="HTH_GNTR"/>
    <property type="match status" value="1"/>
</dbReference>
<evidence type="ECO:0000256" key="1">
    <source>
        <dbReference type="ARBA" id="ARBA00023015"/>
    </source>
</evidence>
<accession>A0A1M4S7G4</accession>
<dbReference type="PANTHER" id="PTHR43537:SF24">
    <property type="entry name" value="GLUCONATE OPERON TRANSCRIPTIONAL REPRESSOR"/>
    <property type="match status" value="1"/>
</dbReference>
<keyword evidence="1" id="KW-0805">Transcription regulation</keyword>
<keyword evidence="3" id="KW-0804">Transcription</keyword>
<dbReference type="SMART" id="SM00345">
    <property type="entry name" value="HTH_GNTR"/>
    <property type="match status" value="1"/>
</dbReference>
<reference evidence="6" key="1">
    <citation type="submission" date="2016-11" db="EMBL/GenBank/DDBJ databases">
        <authorList>
            <person name="Varghese N."/>
            <person name="Submissions S."/>
        </authorList>
    </citation>
    <scope>NUCLEOTIDE SEQUENCE [LARGE SCALE GENOMIC DNA]</scope>
    <source>
        <strain evidence="6">DSM 19514</strain>
    </source>
</reference>
<dbReference type="SMART" id="SM00895">
    <property type="entry name" value="FCD"/>
    <property type="match status" value="1"/>
</dbReference>
<dbReference type="InterPro" id="IPR008920">
    <property type="entry name" value="TF_FadR/GntR_C"/>
</dbReference>
<dbReference type="AlphaFoldDB" id="A0A1M4S7G4"/>
<dbReference type="Gene3D" id="1.10.10.10">
    <property type="entry name" value="Winged helix-like DNA-binding domain superfamily/Winged helix DNA-binding domain"/>
    <property type="match status" value="1"/>
</dbReference>
<evidence type="ECO:0000256" key="2">
    <source>
        <dbReference type="ARBA" id="ARBA00023125"/>
    </source>
</evidence>
<name>A0A1M4S7G4_9ACTN</name>
<evidence type="ECO:0000259" key="4">
    <source>
        <dbReference type="PROSITE" id="PS50949"/>
    </source>
</evidence>
<keyword evidence="6" id="KW-1185">Reference proteome</keyword>
<dbReference type="CDD" id="cd07377">
    <property type="entry name" value="WHTH_GntR"/>
    <property type="match status" value="1"/>
</dbReference>
<evidence type="ECO:0000313" key="6">
    <source>
        <dbReference type="Proteomes" id="UP000184295"/>
    </source>
</evidence>
<dbReference type="SUPFAM" id="SSF48008">
    <property type="entry name" value="GntR ligand-binding domain-like"/>
    <property type="match status" value="1"/>
</dbReference>
<dbReference type="InterPro" id="IPR011711">
    <property type="entry name" value="GntR_C"/>
</dbReference>
<gene>
    <name evidence="5" type="ORF">SAMN02745225_00152</name>
</gene>
<proteinExistence type="predicted"/>
<dbReference type="STRING" id="1121881.SAMN02745225_00152"/>
<evidence type="ECO:0000313" key="5">
    <source>
        <dbReference type="EMBL" id="SHE28105.1"/>
    </source>
</evidence>
<dbReference type="SUPFAM" id="SSF46785">
    <property type="entry name" value="Winged helix' DNA-binding domain"/>
    <property type="match status" value="1"/>
</dbReference>
<dbReference type="EMBL" id="FQUL01000001">
    <property type="protein sequence ID" value="SHE28105.1"/>
    <property type="molecule type" value="Genomic_DNA"/>
</dbReference>
<dbReference type="GO" id="GO:0003677">
    <property type="term" value="F:DNA binding"/>
    <property type="evidence" value="ECO:0007669"/>
    <property type="project" value="UniProtKB-KW"/>
</dbReference>
<evidence type="ECO:0000256" key="3">
    <source>
        <dbReference type="ARBA" id="ARBA00023163"/>
    </source>
</evidence>
<dbReference type="GO" id="GO:0003700">
    <property type="term" value="F:DNA-binding transcription factor activity"/>
    <property type="evidence" value="ECO:0007669"/>
    <property type="project" value="InterPro"/>
</dbReference>
<protein>
    <submittedName>
        <fullName evidence="5">DNA-binding transcriptional regulator, GntR family</fullName>
    </submittedName>
</protein>
<dbReference type="Proteomes" id="UP000184295">
    <property type="component" value="Unassembled WGS sequence"/>
</dbReference>
<dbReference type="InterPro" id="IPR036390">
    <property type="entry name" value="WH_DNA-bd_sf"/>
</dbReference>
<dbReference type="PRINTS" id="PR00035">
    <property type="entry name" value="HTHGNTR"/>
</dbReference>
<feature type="domain" description="HTH gntR-type" evidence="4">
    <location>
        <begin position="7"/>
        <end position="74"/>
    </location>
</feature>
<dbReference type="InterPro" id="IPR000524">
    <property type="entry name" value="Tscrpt_reg_HTH_GntR"/>
</dbReference>